<reference evidence="2 3" key="1">
    <citation type="submission" date="2019-08" db="EMBL/GenBank/DDBJ databases">
        <title>Calorimonas adulescens gen. nov., sp. nov., an anaerobic thermophilic bacterium from Sakhalin hot spring.</title>
        <authorList>
            <person name="Khomyakova M.A."/>
            <person name="Merkel A.Y."/>
            <person name="Novikov A."/>
            <person name="Bonch-Osmolovskaya E.A."/>
            <person name="Slobodkin A.I."/>
        </authorList>
    </citation>
    <scope>NUCLEOTIDE SEQUENCE [LARGE SCALE GENOMIC DNA]</scope>
    <source>
        <strain evidence="2 3">A05MB</strain>
    </source>
</reference>
<protein>
    <submittedName>
        <fullName evidence="2">AraC family transcriptional regulator</fullName>
    </submittedName>
</protein>
<proteinExistence type="predicted"/>
<gene>
    <name evidence="2" type="ORF">FWJ32_10105</name>
</gene>
<dbReference type="InterPro" id="IPR010766">
    <property type="entry name" value="DRTGG"/>
</dbReference>
<sequence length="112" mass="12427">MKMKVNEIIDRLNLKLLSGTNGLSKEVNDVYICDLLSYVMSHASENSLWITVQTHINIVAVAELVGISCIVIPENINVDSDTLERAERESIPIVSTSLTSYHIACRLKELGI</sequence>
<dbReference type="Proteomes" id="UP000322976">
    <property type="component" value="Unassembled WGS sequence"/>
</dbReference>
<dbReference type="InterPro" id="IPR028979">
    <property type="entry name" value="Ser_kin/Pase_Hpr-like_N_sf"/>
</dbReference>
<name>A0A5D8QCJ7_9THEO</name>
<feature type="domain" description="DRTGG" evidence="1">
    <location>
        <begin position="7"/>
        <end position="109"/>
    </location>
</feature>
<organism evidence="2 3">
    <name type="scientific">Calorimonas adulescens</name>
    <dbReference type="NCBI Taxonomy" id="2606906"/>
    <lineage>
        <taxon>Bacteria</taxon>
        <taxon>Bacillati</taxon>
        <taxon>Bacillota</taxon>
        <taxon>Clostridia</taxon>
        <taxon>Thermoanaerobacterales</taxon>
        <taxon>Thermoanaerobacteraceae</taxon>
        <taxon>Calorimonas</taxon>
    </lineage>
</organism>
<evidence type="ECO:0000313" key="3">
    <source>
        <dbReference type="Proteomes" id="UP000322976"/>
    </source>
</evidence>
<accession>A0A5D8QCJ7</accession>
<keyword evidence="3" id="KW-1185">Reference proteome</keyword>
<dbReference type="EMBL" id="VTPS01000016">
    <property type="protein sequence ID" value="TZE81253.1"/>
    <property type="molecule type" value="Genomic_DNA"/>
</dbReference>
<comment type="caution">
    <text evidence="2">The sequence shown here is derived from an EMBL/GenBank/DDBJ whole genome shotgun (WGS) entry which is preliminary data.</text>
</comment>
<dbReference type="SUPFAM" id="SSF75138">
    <property type="entry name" value="HprK N-terminal domain-like"/>
    <property type="match status" value="1"/>
</dbReference>
<dbReference type="Gene3D" id="3.40.1390.20">
    <property type="entry name" value="HprK N-terminal domain-like"/>
    <property type="match status" value="1"/>
</dbReference>
<evidence type="ECO:0000259" key="1">
    <source>
        <dbReference type="Pfam" id="PF07085"/>
    </source>
</evidence>
<dbReference type="AlphaFoldDB" id="A0A5D8QCJ7"/>
<dbReference type="Pfam" id="PF07085">
    <property type="entry name" value="DRTGG"/>
    <property type="match status" value="1"/>
</dbReference>
<evidence type="ECO:0000313" key="2">
    <source>
        <dbReference type="EMBL" id="TZE81253.1"/>
    </source>
</evidence>